<dbReference type="Proteomes" id="UP000729402">
    <property type="component" value="Unassembled WGS sequence"/>
</dbReference>
<name>A0A8J5W0U7_ZIZPA</name>
<dbReference type="AlphaFoldDB" id="A0A8J5W0U7"/>
<keyword evidence="2" id="KW-1185">Reference proteome</keyword>
<proteinExistence type="predicted"/>
<reference evidence="1" key="2">
    <citation type="submission" date="2021-02" db="EMBL/GenBank/DDBJ databases">
        <authorList>
            <person name="Kimball J.A."/>
            <person name="Haas M.W."/>
            <person name="Macchietto M."/>
            <person name="Kono T."/>
            <person name="Duquette J."/>
            <person name="Shao M."/>
        </authorList>
    </citation>
    <scope>NUCLEOTIDE SEQUENCE</scope>
    <source>
        <tissue evidence="1">Fresh leaf tissue</tissue>
    </source>
</reference>
<reference evidence="1" key="1">
    <citation type="journal article" date="2021" name="bioRxiv">
        <title>Whole Genome Assembly and Annotation of Northern Wild Rice, Zizania palustris L., Supports a Whole Genome Duplication in the Zizania Genus.</title>
        <authorList>
            <person name="Haas M."/>
            <person name="Kono T."/>
            <person name="Macchietto M."/>
            <person name="Millas R."/>
            <person name="McGilp L."/>
            <person name="Shao M."/>
            <person name="Duquette J."/>
            <person name="Hirsch C.N."/>
            <person name="Kimball J."/>
        </authorList>
    </citation>
    <scope>NUCLEOTIDE SEQUENCE</scope>
    <source>
        <tissue evidence="1">Fresh leaf tissue</tissue>
    </source>
</reference>
<accession>A0A8J5W0U7</accession>
<comment type="caution">
    <text evidence="1">The sequence shown here is derived from an EMBL/GenBank/DDBJ whole genome shotgun (WGS) entry which is preliminary data.</text>
</comment>
<sequence length="127" mass="13471">MAKSPSLPSVPTTHCRCSLPGIRPSVVVPCSLVAAHRPGVDAPCSPRPWCSQSSPMALALVTSRRRLAMCSACRCYHCRSLAVPQASVLPVPATPVGGHPALTCDCVLHPSANLRHLHCYRQSQSVP</sequence>
<protein>
    <submittedName>
        <fullName evidence="1">Uncharacterized protein</fullName>
    </submittedName>
</protein>
<evidence type="ECO:0000313" key="1">
    <source>
        <dbReference type="EMBL" id="KAG8068568.1"/>
    </source>
</evidence>
<evidence type="ECO:0000313" key="2">
    <source>
        <dbReference type="Proteomes" id="UP000729402"/>
    </source>
</evidence>
<dbReference type="EMBL" id="JAAALK010000284">
    <property type="protein sequence ID" value="KAG8068568.1"/>
    <property type="molecule type" value="Genomic_DNA"/>
</dbReference>
<gene>
    <name evidence="1" type="ORF">GUJ93_ZPchr0005g16271</name>
</gene>
<organism evidence="1 2">
    <name type="scientific">Zizania palustris</name>
    <name type="common">Northern wild rice</name>
    <dbReference type="NCBI Taxonomy" id="103762"/>
    <lineage>
        <taxon>Eukaryota</taxon>
        <taxon>Viridiplantae</taxon>
        <taxon>Streptophyta</taxon>
        <taxon>Embryophyta</taxon>
        <taxon>Tracheophyta</taxon>
        <taxon>Spermatophyta</taxon>
        <taxon>Magnoliopsida</taxon>
        <taxon>Liliopsida</taxon>
        <taxon>Poales</taxon>
        <taxon>Poaceae</taxon>
        <taxon>BOP clade</taxon>
        <taxon>Oryzoideae</taxon>
        <taxon>Oryzeae</taxon>
        <taxon>Zizaniinae</taxon>
        <taxon>Zizania</taxon>
    </lineage>
</organism>